<evidence type="ECO:0000259" key="2">
    <source>
        <dbReference type="Pfam" id="PF24355"/>
    </source>
</evidence>
<reference evidence="3" key="1">
    <citation type="submission" date="2022-07" db="EMBL/GenBank/DDBJ databases">
        <title>Fungi with potential for degradation of polypropylene.</title>
        <authorList>
            <person name="Gostincar C."/>
        </authorList>
    </citation>
    <scope>NUCLEOTIDE SEQUENCE</scope>
    <source>
        <strain evidence="3">EXF-13287</strain>
    </source>
</reference>
<feature type="region of interest" description="Disordered" evidence="1">
    <location>
        <begin position="556"/>
        <end position="592"/>
    </location>
</feature>
<dbReference type="Pfam" id="PF24355">
    <property type="entry name" value="DUF7514"/>
    <property type="match status" value="1"/>
</dbReference>
<feature type="domain" description="DUF7514" evidence="2">
    <location>
        <begin position="215"/>
        <end position="385"/>
    </location>
</feature>
<dbReference type="AlphaFoldDB" id="A0AA38SJL7"/>
<feature type="region of interest" description="Disordered" evidence="1">
    <location>
        <begin position="392"/>
        <end position="505"/>
    </location>
</feature>
<dbReference type="PANTHER" id="PTHR39611">
    <property type="entry name" value="HYDROXYPROLINE-RICH GLYCOPROTEIN DZ-HRGP-RELATED"/>
    <property type="match status" value="1"/>
</dbReference>
<keyword evidence="4" id="KW-1185">Reference proteome</keyword>
<feature type="compositionally biased region" description="Acidic residues" evidence="1">
    <location>
        <begin position="23"/>
        <end position="46"/>
    </location>
</feature>
<sequence length="592" mass="65157">MHNFPSLAAAQSLRHIVTMAEIDEEATDSSGSDSEEETIISEEVQEDNAQQLSAETKSDVPVIDKLQVPTQHDKHSATSVPPALIGEIRKMIQAEIGVLKATVRSEQSSTDPRGSQDDVLLPLTGPGLGLRVDTQTRSPPPAGSPTQDNARLNPGSARAELERSVSMGATPTSPERQTLVRFAEEQKRAAAGRVSKPSSPTRSVPQLSPIDEKWGQLFDDRGGATKRLEQVLRGLANYIIDEFMPQRSIIIPPDKMAAFYSYHRVENEANPFIAIFRCRTKGWSVGLEDIYQDLGCEYYLIPKDAASRPSVPALTPSGFAKWMIINAVAYPDAEAKRLNHVVSELPIDAEGPWDGMTERLPKQISRHLFPEKPDRKTRRLLDDVIRDFVEELLHPNSKPQSSTRSQPPRIEIASEKRLSASSTSSSSPRASKYMPELRSRANSTSSAQPPPMRLGRAYSDDPSRLSLIHNNTRKRESDPPPPLPLLRTSTGTRRRSSPCMDPYRRSVGDIARANSPVPGSPMEREVEYQQYVPSRTDYTPKSIAVDRATPRRVAVVQDGGGNPGPTWDEYLSGRQTASGRGGVCGRGHKASV</sequence>
<dbReference type="Proteomes" id="UP001174691">
    <property type="component" value="Unassembled WGS sequence"/>
</dbReference>
<dbReference type="InterPro" id="IPR055936">
    <property type="entry name" value="DUF7514"/>
</dbReference>
<accession>A0AA38SJL7</accession>
<name>A0AA38SJL7_9PEZI</name>
<feature type="compositionally biased region" description="Low complexity" evidence="1">
    <location>
        <begin position="419"/>
        <end position="431"/>
    </location>
</feature>
<evidence type="ECO:0000313" key="4">
    <source>
        <dbReference type="Proteomes" id="UP001174691"/>
    </source>
</evidence>
<evidence type="ECO:0000313" key="3">
    <source>
        <dbReference type="EMBL" id="KAJ9165056.1"/>
    </source>
</evidence>
<feature type="compositionally biased region" description="Polar residues" evidence="1">
    <location>
        <begin position="397"/>
        <end position="406"/>
    </location>
</feature>
<feature type="region of interest" description="Disordered" evidence="1">
    <location>
        <begin position="23"/>
        <end position="62"/>
    </location>
</feature>
<dbReference type="EMBL" id="JANBVN010000007">
    <property type="protein sequence ID" value="KAJ9165056.1"/>
    <property type="molecule type" value="Genomic_DNA"/>
</dbReference>
<comment type="caution">
    <text evidence="3">The sequence shown here is derived from an EMBL/GenBank/DDBJ whole genome shotgun (WGS) entry which is preliminary data.</text>
</comment>
<protein>
    <recommendedName>
        <fullName evidence="2">DUF7514 domain-containing protein</fullName>
    </recommendedName>
</protein>
<dbReference type="PANTHER" id="PTHR39611:SF1">
    <property type="entry name" value="HYDROXYPROLINE-RICH GLYCOPROTEIN DZ-HRGP"/>
    <property type="match status" value="1"/>
</dbReference>
<feature type="region of interest" description="Disordered" evidence="1">
    <location>
        <begin position="103"/>
        <end position="207"/>
    </location>
</feature>
<proteinExistence type="predicted"/>
<evidence type="ECO:0000256" key="1">
    <source>
        <dbReference type="SAM" id="MobiDB-lite"/>
    </source>
</evidence>
<feature type="compositionally biased region" description="Polar residues" evidence="1">
    <location>
        <begin position="196"/>
        <end position="206"/>
    </location>
</feature>
<gene>
    <name evidence="3" type="ORF">NKR19_g862</name>
</gene>
<feature type="compositionally biased region" description="Polar residues" evidence="1">
    <location>
        <begin position="167"/>
        <end position="176"/>
    </location>
</feature>
<feature type="compositionally biased region" description="Polar residues" evidence="1">
    <location>
        <begin position="104"/>
        <end position="113"/>
    </location>
</feature>
<organism evidence="3 4">
    <name type="scientific">Coniochaeta hoffmannii</name>
    <dbReference type="NCBI Taxonomy" id="91930"/>
    <lineage>
        <taxon>Eukaryota</taxon>
        <taxon>Fungi</taxon>
        <taxon>Dikarya</taxon>
        <taxon>Ascomycota</taxon>
        <taxon>Pezizomycotina</taxon>
        <taxon>Sordariomycetes</taxon>
        <taxon>Sordariomycetidae</taxon>
        <taxon>Coniochaetales</taxon>
        <taxon>Coniochaetaceae</taxon>
        <taxon>Coniochaeta</taxon>
    </lineage>
</organism>